<evidence type="ECO:0000256" key="1">
    <source>
        <dbReference type="SAM" id="MobiDB-lite"/>
    </source>
</evidence>
<gene>
    <name evidence="2" type="ordered locus">Metfor_2300</name>
</gene>
<organism evidence="2 3">
    <name type="scientific">Methanoregula formicica (strain DSM 22288 / NBRC 105244 / SMSP)</name>
    <dbReference type="NCBI Taxonomy" id="593750"/>
    <lineage>
        <taxon>Archaea</taxon>
        <taxon>Methanobacteriati</taxon>
        <taxon>Methanobacteriota</taxon>
        <taxon>Stenosarchaea group</taxon>
        <taxon>Methanomicrobia</taxon>
        <taxon>Methanomicrobiales</taxon>
        <taxon>Methanoregulaceae</taxon>
        <taxon>Methanoregula</taxon>
    </lineage>
</organism>
<proteinExistence type="predicted"/>
<dbReference type="KEGG" id="mfo:Metfor_2300"/>
<dbReference type="STRING" id="593750.Metfor_2300"/>
<evidence type="ECO:0000313" key="3">
    <source>
        <dbReference type="Proteomes" id="UP000010824"/>
    </source>
</evidence>
<dbReference type="Proteomes" id="UP000010824">
    <property type="component" value="Chromosome"/>
</dbReference>
<feature type="region of interest" description="Disordered" evidence="1">
    <location>
        <begin position="323"/>
        <end position="396"/>
    </location>
</feature>
<accession>L0HJR2</accession>
<name>L0HJR2_METFS</name>
<dbReference type="HOGENOM" id="CLU_768614_0_0_2"/>
<keyword evidence="3" id="KW-1185">Reference proteome</keyword>
<dbReference type="OrthoDB" id="383400at2157"/>
<dbReference type="EMBL" id="CP003167">
    <property type="protein sequence ID" value="AGB03304.1"/>
    <property type="molecule type" value="Genomic_DNA"/>
</dbReference>
<dbReference type="eggNOG" id="arCOG12691">
    <property type="taxonomic scope" value="Archaea"/>
</dbReference>
<dbReference type="GeneID" id="14309692"/>
<protein>
    <submittedName>
        <fullName evidence="2">Uncharacterized protein</fullName>
    </submittedName>
</protein>
<dbReference type="RefSeq" id="WP_015286267.1">
    <property type="nucleotide sequence ID" value="NC_019943.1"/>
</dbReference>
<evidence type="ECO:0000313" key="2">
    <source>
        <dbReference type="EMBL" id="AGB03304.1"/>
    </source>
</evidence>
<dbReference type="InParanoid" id="L0HJR2"/>
<feature type="region of interest" description="Disordered" evidence="1">
    <location>
        <begin position="201"/>
        <end position="238"/>
    </location>
</feature>
<feature type="compositionally biased region" description="Basic and acidic residues" evidence="1">
    <location>
        <begin position="376"/>
        <end position="396"/>
    </location>
</feature>
<dbReference type="AlphaFoldDB" id="L0HJR2"/>
<sequence>MTDSVITEHEGSRRGPVVRYYQYGNGGVRVLDAKKSVRRQYRFDPSSEIMTECDPARPDRTLRRFVFDKYGMVEEVFAFGTRPRTFRFENGVQRIAIREGGDYGAVGKLITFEDEGIAETVWGRNGEIERVLVFEPGNGVITERSGGWFGDVAKTFLFDRIDASVFRGPDAFLQFLVFTEWSEADRNAHIEDQVAKIRSEKKGSPYAFTGKRPAPRGAVAPSSGRRPSRGDDDGGIDFIADADVPAEAAPRGFPARRGNHYAVEENRQQRERTVQGRYNEVRSNEIALQDRFERARGERGELSKGASVDIPLADRFEYARQAREPLSKGKSVEIPLEERFGGSSRHEREPLPRGASVDIPLEDRFESVKRDRKKPGRGESAEIPYEERRRGRGGDL</sequence>
<reference evidence="3" key="1">
    <citation type="submission" date="2011-12" db="EMBL/GenBank/DDBJ databases">
        <title>Complete sequence of Methanoregula formicicum SMSP.</title>
        <authorList>
            <person name="Lucas S."/>
            <person name="Han J."/>
            <person name="Lapidus A."/>
            <person name="Cheng J.-F."/>
            <person name="Goodwin L."/>
            <person name="Pitluck S."/>
            <person name="Peters L."/>
            <person name="Ovchinnikova G."/>
            <person name="Teshima H."/>
            <person name="Detter J.C."/>
            <person name="Han C."/>
            <person name="Tapia R."/>
            <person name="Land M."/>
            <person name="Hauser L."/>
            <person name="Kyrpides N."/>
            <person name="Ivanova N."/>
            <person name="Pagani I."/>
            <person name="Imachi H."/>
            <person name="Tamaki H."/>
            <person name="Sekiguchi Y."/>
            <person name="Kamagata Y."/>
            <person name="Cadillo-Quiroz H."/>
            <person name="Zinder S."/>
            <person name="Liu W.-T."/>
            <person name="Woyke T."/>
        </authorList>
    </citation>
    <scope>NUCLEOTIDE SEQUENCE [LARGE SCALE GENOMIC DNA]</scope>
    <source>
        <strain evidence="3">DSM 22288 / NBRC 105244 / SMSP</strain>
    </source>
</reference>
<reference evidence="2 3" key="2">
    <citation type="journal article" date="2014" name="Genome Announc.">
        <title>Complete Genome Sequence of Methanoregula formicica SMSPT, a Mesophilic Hydrogenotrophic Methanogen Isolated from a Methanogenic Upflow Anaerobic Sludge Blanket Reactor.</title>
        <authorList>
            <person name="Yamamoto K."/>
            <person name="Tamaki H."/>
            <person name="Cadillo-Quiroz H."/>
            <person name="Imachi H."/>
            <person name="Kyrpides N."/>
            <person name="Woyke T."/>
            <person name="Goodwin L."/>
            <person name="Zinder S.H."/>
            <person name="Kamagata Y."/>
            <person name="Liu W.T."/>
        </authorList>
    </citation>
    <scope>NUCLEOTIDE SEQUENCE [LARGE SCALE GENOMIC DNA]</scope>
    <source>
        <strain evidence="3">DSM 22288 / NBRC 105244 / SMSP</strain>
    </source>
</reference>
<feature type="compositionally biased region" description="Basic and acidic residues" evidence="1">
    <location>
        <begin position="323"/>
        <end position="351"/>
    </location>
</feature>